<dbReference type="SUPFAM" id="SSF52172">
    <property type="entry name" value="CheY-like"/>
    <property type="match status" value="1"/>
</dbReference>
<dbReference type="PANTHER" id="PTHR45566:SF2">
    <property type="entry name" value="NARL SUBFAMILY"/>
    <property type="match status" value="1"/>
</dbReference>
<keyword evidence="1" id="KW-0597">Phosphoprotein</keyword>
<feature type="domain" description="Response regulatory" evidence="2">
    <location>
        <begin position="5"/>
        <end position="93"/>
    </location>
</feature>
<dbReference type="InterPro" id="IPR058245">
    <property type="entry name" value="NreC/VraR/RcsB-like_REC"/>
</dbReference>
<dbReference type="InterPro" id="IPR001789">
    <property type="entry name" value="Sig_transdc_resp-reg_receiver"/>
</dbReference>
<comment type="caution">
    <text evidence="3">The sequence shown here is derived from an EMBL/GenBank/DDBJ whole genome shotgun (WGS) entry which is preliminary data.</text>
</comment>
<evidence type="ECO:0000259" key="2">
    <source>
        <dbReference type="PROSITE" id="PS50110"/>
    </source>
</evidence>
<reference evidence="3" key="1">
    <citation type="submission" date="2019-06" db="EMBL/GenBank/DDBJ databases">
        <authorList>
            <consortium name="GenomeTrakr network: Whole genome sequencing for foodborne pathogen traceback"/>
        </authorList>
    </citation>
    <scope>NUCLEOTIDE SEQUENCE</scope>
    <source>
        <strain evidence="3">WAPHL_SAL-A00492</strain>
    </source>
</reference>
<name>A0A5T7J6B3_SALET</name>
<dbReference type="GO" id="GO:0000160">
    <property type="term" value="P:phosphorelay signal transduction system"/>
    <property type="evidence" value="ECO:0007669"/>
    <property type="project" value="InterPro"/>
</dbReference>
<protein>
    <submittedName>
        <fullName evidence="3">Response regulator</fullName>
    </submittedName>
</protein>
<dbReference type="PROSITE" id="PS50110">
    <property type="entry name" value="RESPONSE_REGULATORY"/>
    <property type="match status" value="1"/>
</dbReference>
<feature type="modified residue" description="4-aspartylphosphate" evidence="1">
    <location>
        <position position="56"/>
    </location>
</feature>
<proteinExistence type="predicted"/>
<evidence type="ECO:0000313" key="3">
    <source>
        <dbReference type="EMBL" id="EBM9357999.1"/>
    </source>
</evidence>
<sequence>MKPASVIIMDEHPIVRMSIEVLLGKNSNIQVVLKTDDSRTAIEYLRTYPVDLVILDIELPGTDGFTLLKRIKSIQEHTRILFLSSKSEAFYAG</sequence>
<dbReference type="SMART" id="SM00448">
    <property type="entry name" value="REC"/>
    <property type="match status" value="1"/>
</dbReference>
<dbReference type="PANTHER" id="PTHR45566">
    <property type="entry name" value="HTH-TYPE TRANSCRIPTIONAL REGULATOR YHJB-RELATED"/>
    <property type="match status" value="1"/>
</dbReference>
<dbReference type="CDD" id="cd17535">
    <property type="entry name" value="REC_NarL-like"/>
    <property type="match status" value="1"/>
</dbReference>
<dbReference type="EMBL" id="AAGEEU010000041">
    <property type="protein sequence ID" value="EBM9357999.1"/>
    <property type="molecule type" value="Genomic_DNA"/>
</dbReference>
<evidence type="ECO:0000256" key="1">
    <source>
        <dbReference type="PROSITE-ProRule" id="PRU00169"/>
    </source>
</evidence>
<feature type="non-terminal residue" evidence="3">
    <location>
        <position position="93"/>
    </location>
</feature>
<accession>A0A5T7J6B3</accession>
<gene>
    <name evidence="3" type="ORF">JU32_25215</name>
</gene>
<dbReference type="AlphaFoldDB" id="A0A5T7J6B3"/>
<dbReference type="InterPro" id="IPR051015">
    <property type="entry name" value="EvgA-like"/>
</dbReference>
<dbReference type="Gene3D" id="3.40.50.2300">
    <property type="match status" value="1"/>
</dbReference>
<dbReference type="Pfam" id="PF00072">
    <property type="entry name" value="Response_reg"/>
    <property type="match status" value="1"/>
</dbReference>
<dbReference type="InterPro" id="IPR011006">
    <property type="entry name" value="CheY-like_superfamily"/>
</dbReference>
<organism evidence="3">
    <name type="scientific">Salmonella enterica subsp. enterica serovar Heidelberg</name>
    <dbReference type="NCBI Taxonomy" id="611"/>
    <lineage>
        <taxon>Bacteria</taxon>
        <taxon>Pseudomonadati</taxon>
        <taxon>Pseudomonadota</taxon>
        <taxon>Gammaproteobacteria</taxon>
        <taxon>Enterobacterales</taxon>
        <taxon>Enterobacteriaceae</taxon>
        <taxon>Salmonella</taxon>
    </lineage>
</organism>